<dbReference type="EMBL" id="QUBR01000001">
    <property type="protein sequence ID" value="REK72435.1"/>
    <property type="molecule type" value="Genomic_DNA"/>
</dbReference>
<evidence type="ECO:0000313" key="3">
    <source>
        <dbReference type="Proteomes" id="UP000265581"/>
    </source>
</evidence>
<dbReference type="RefSeq" id="WP_119702550.1">
    <property type="nucleotide sequence ID" value="NZ_JBHSOI010000001.1"/>
</dbReference>
<dbReference type="OrthoDB" id="5125216at2"/>
<reference evidence="2 3" key="1">
    <citation type="submission" date="2018-08" db="EMBL/GenBank/DDBJ databases">
        <title>Aeromicrobium sp. M2KJ-4, whole genome shotgun sequence.</title>
        <authorList>
            <person name="Tuo L."/>
        </authorList>
    </citation>
    <scope>NUCLEOTIDE SEQUENCE [LARGE SCALE GENOMIC DNA]</scope>
    <source>
        <strain evidence="2 3">M2KJ-4</strain>
    </source>
</reference>
<gene>
    <name evidence="2" type="ORF">DX116_02030</name>
</gene>
<feature type="region of interest" description="Disordered" evidence="1">
    <location>
        <begin position="1"/>
        <end position="60"/>
    </location>
</feature>
<sequence>MTEPSHDPQTTDVQTDDTPAVAPDTQSDPSLDDGDSTDWSSEGGAATEGPATDTDNDDVS</sequence>
<keyword evidence="3" id="KW-1185">Reference proteome</keyword>
<accession>A0A371P962</accession>
<evidence type="ECO:0000256" key="1">
    <source>
        <dbReference type="SAM" id="MobiDB-lite"/>
    </source>
</evidence>
<feature type="compositionally biased region" description="Low complexity" evidence="1">
    <location>
        <begin position="7"/>
        <end position="22"/>
    </location>
</feature>
<name>A0A371P962_9ACTN</name>
<dbReference type="AlphaFoldDB" id="A0A371P962"/>
<comment type="caution">
    <text evidence="2">The sequence shown here is derived from an EMBL/GenBank/DDBJ whole genome shotgun (WGS) entry which is preliminary data.</text>
</comment>
<evidence type="ECO:0000313" key="2">
    <source>
        <dbReference type="EMBL" id="REK72435.1"/>
    </source>
</evidence>
<proteinExistence type="predicted"/>
<protein>
    <submittedName>
        <fullName evidence="2">Uncharacterized protein</fullName>
    </submittedName>
</protein>
<dbReference type="Proteomes" id="UP000265581">
    <property type="component" value="Unassembled WGS sequence"/>
</dbReference>
<organism evidence="2 3">
    <name type="scientific">Aeromicrobium endophyticum</name>
    <dbReference type="NCBI Taxonomy" id="2292704"/>
    <lineage>
        <taxon>Bacteria</taxon>
        <taxon>Bacillati</taxon>
        <taxon>Actinomycetota</taxon>
        <taxon>Actinomycetes</taxon>
        <taxon>Propionibacteriales</taxon>
        <taxon>Nocardioidaceae</taxon>
        <taxon>Aeromicrobium</taxon>
    </lineage>
</organism>